<organism evidence="3 4">
    <name type="scientific">Sphingobium vermicomposti</name>
    <dbReference type="NCBI Taxonomy" id="529005"/>
    <lineage>
        <taxon>Bacteria</taxon>
        <taxon>Pseudomonadati</taxon>
        <taxon>Pseudomonadota</taxon>
        <taxon>Alphaproteobacteria</taxon>
        <taxon>Sphingomonadales</taxon>
        <taxon>Sphingomonadaceae</taxon>
        <taxon>Sphingobium</taxon>
    </lineage>
</organism>
<dbReference type="GO" id="GO:0003677">
    <property type="term" value="F:DNA binding"/>
    <property type="evidence" value="ECO:0007669"/>
    <property type="project" value="UniProtKB-KW"/>
</dbReference>
<feature type="domain" description="HTH cro/C1-type" evidence="2">
    <location>
        <begin position="10"/>
        <end position="64"/>
    </location>
</feature>
<dbReference type="Gene3D" id="1.10.260.40">
    <property type="entry name" value="lambda repressor-like DNA-binding domains"/>
    <property type="match status" value="1"/>
</dbReference>
<protein>
    <submittedName>
        <fullName evidence="3">Transcriptional regulator with XRE-family HTH domain</fullName>
    </submittedName>
</protein>
<dbReference type="RefSeq" id="WP_167304765.1">
    <property type="nucleotide sequence ID" value="NZ_JAASQR010000004.1"/>
</dbReference>
<keyword evidence="4" id="KW-1185">Reference proteome</keyword>
<evidence type="ECO:0000313" key="3">
    <source>
        <dbReference type="EMBL" id="NIJ17898.1"/>
    </source>
</evidence>
<dbReference type="PANTHER" id="PTHR46797">
    <property type="entry name" value="HTH-TYPE TRANSCRIPTIONAL REGULATOR"/>
    <property type="match status" value="1"/>
</dbReference>
<dbReference type="InterPro" id="IPR011051">
    <property type="entry name" value="RmlC_Cupin_sf"/>
</dbReference>
<evidence type="ECO:0000259" key="2">
    <source>
        <dbReference type="PROSITE" id="PS50943"/>
    </source>
</evidence>
<dbReference type="SMART" id="SM00530">
    <property type="entry name" value="HTH_XRE"/>
    <property type="match status" value="1"/>
</dbReference>
<dbReference type="GO" id="GO:0005829">
    <property type="term" value="C:cytosol"/>
    <property type="evidence" value="ECO:0007669"/>
    <property type="project" value="TreeGrafter"/>
</dbReference>
<dbReference type="InterPro" id="IPR013096">
    <property type="entry name" value="Cupin_2"/>
</dbReference>
<evidence type="ECO:0000313" key="4">
    <source>
        <dbReference type="Proteomes" id="UP000576821"/>
    </source>
</evidence>
<name>A0A846M9H5_9SPHN</name>
<dbReference type="InterPro" id="IPR001387">
    <property type="entry name" value="Cro/C1-type_HTH"/>
</dbReference>
<dbReference type="Pfam" id="PF01381">
    <property type="entry name" value="HTH_3"/>
    <property type="match status" value="1"/>
</dbReference>
<gene>
    <name evidence="3" type="ORF">FHS54_002898</name>
</gene>
<accession>A0A846M9H5</accession>
<dbReference type="CDD" id="cd02209">
    <property type="entry name" value="cupin_XRE_C"/>
    <property type="match status" value="1"/>
</dbReference>
<dbReference type="InterPro" id="IPR010982">
    <property type="entry name" value="Lambda_DNA-bd_dom_sf"/>
</dbReference>
<dbReference type="PROSITE" id="PS50943">
    <property type="entry name" value="HTH_CROC1"/>
    <property type="match status" value="1"/>
</dbReference>
<evidence type="ECO:0000256" key="1">
    <source>
        <dbReference type="ARBA" id="ARBA00023125"/>
    </source>
</evidence>
<dbReference type="CDD" id="cd00093">
    <property type="entry name" value="HTH_XRE"/>
    <property type="match status" value="1"/>
</dbReference>
<dbReference type="AlphaFoldDB" id="A0A846M9H5"/>
<dbReference type="Proteomes" id="UP000576821">
    <property type="component" value="Unassembled WGS sequence"/>
</dbReference>
<dbReference type="Pfam" id="PF07883">
    <property type="entry name" value="Cupin_2"/>
    <property type="match status" value="1"/>
</dbReference>
<dbReference type="SUPFAM" id="SSF51182">
    <property type="entry name" value="RmlC-like cupins"/>
    <property type="match status" value="1"/>
</dbReference>
<proteinExistence type="predicted"/>
<reference evidence="3 4" key="1">
    <citation type="submission" date="2020-03" db="EMBL/GenBank/DDBJ databases">
        <title>Genomic Encyclopedia of Type Strains, Phase IV (KMG-IV): sequencing the most valuable type-strain genomes for metagenomic binning, comparative biology and taxonomic classification.</title>
        <authorList>
            <person name="Goeker M."/>
        </authorList>
    </citation>
    <scope>NUCLEOTIDE SEQUENCE [LARGE SCALE GENOMIC DNA]</scope>
    <source>
        <strain evidence="3 4">DSM 21299</strain>
    </source>
</reference>
<dbReference type="InterPro" id="IPR050807">
    <property type="entry name" value="TransReg_Diox_bact_type"/>
</dbReference>
<dbReference type="EMBL" id="JAASQR010000004">
    <property type="protein sequence ID" value="NIJ17898.1"/>
    <property type="molecule type" value="Genomic_DNA"/>
</dbReference>
<dbReference type="InterPro" id="IPR014710">
    <property type="entry name" value="RmlC-like_jellyroll"/>
</dbReference>
<comment type="caution">
    <text evidence="3">The sequence shown here is derived from an EMBL/GenBank/DDBJ whole genome shotgun (WGS) entry which is preliminary data.</text>
</comment>
<sequence>MSDVEIGSRLRRVREMAGISQRTLAKRAGITNSTISLMESNGTNPSIGALKRVLDAMSVSLSDFFAMDETSNDQSFYRSSELTEIGNGLISLRQVGRSMTGRQLQILSETYQPGASTGKISLTHEGEEGGVVISGFLEITVDDEKRVLGPGDAYSFDSRRPHSVRCVGDEPARCISACTPPNF</sequence>
<dbReference type="PANTHER" id="PTHR46797:SF11">
    <property type="entry name" value="HTH-TYPE TRANSCRIPTIONAL REGULATOR PUUR"/>
    <property type="match status" value="1"/>
</dbReference>
<dbReference type="Gene3D" id="2.60.120.10">
    <property type="entry name" value="Jelly Rolls"/>
    <property type="match status" value="1"/>
</dbReference>
<dbReference type="GO" id="GO:0003700">
    <property type="term" value="F:DNA-binding transcription factor activity"/>
    <property type="evidence" value="ECO:0007669"/>
    <property type="project" value="TreeGrafter"/>
</dbReference>
<dbReference type="SUPFAM" id="SSF47413">
    <property type="entry name" value="lambda repressor-like DNA-binding domains"/>
    <property type="match status" value="1"/>
</dbReference>
<keyword evidence="1" id="KW-0238">DNA-binding</keyword>